<dbReference type="PROSITE" id="PS50943">
    <property type="entry name" value="HTH_CROC1"/>
    <property type="match status" value="1"/>
</dbReference>
<dbReference type="EMBL" id="BSOS01000022">
    <property type="protein sequence ID" value="GLR66409.1"/>
    <property type="molecule type" value="Genomic_DNA"/>
</dbReference>
<name>A0ABQ6A2M1_9PROT</name>
<proteinExistence type="predicted"/>
<dbReference type="SMART" id="SM00530">
    <property type="entry name" value="HTH_XRE"/>
    <property type="match status" value="1"/>
</dbReference>
<dbReference type="Pfam" id="PF13560">
    <property type="entry name" value="HTH_31"/>
    <property type="match status" value="1"/>
</dbReference>
<evidence type="ECO:0000313" key="2">
    <source>
        <dbReference type="EMBL" id="GLR66409.1"/>
    </source>
</evidence>
<sequence length="112" mass="12196">MMVLFDMTKRRQFLSGPEEEELSLLGGRIRMARIRRSLTQAEIAERTGFSRSTVVDLESGKPGVSIGAMVSVLAALGLQGKLAEALRKDELGEELEMSAQKRAGGARNVADF</sequence>
<protein>
    <recommendedName>
        <fullName evidence="1">HTH cro/C1-type domain-containing protein</fullName>
    </recommendedName>
</protein>
<evidence type="ECO:0000313" key="3">
    <source>
        <dbReference type="Proteomes" id="UP001156641"/>
    </source>
</evidence>
<dbReference type="Gene3D" id="1.10.260.40">
    <property type="entry name" value="lambda repressor-like DNA-binding domains"/>
    <property type="match status" value="1"/>
</dbReference>
<keyword evidence="3" id="KW-1185">Reference proteome</keyword>
<feature type="domain" description="HTH cro/C1-type" evidence="1">
    <location>
        <begin position="29"/>
        <end position="82"/>
    </location>
</feature>
<gene>
    <name evidence="2" type="ORF">GCM10010909_10890</name>
</gene>
<dbReference type="CDD" id="cd00093">
    <property type="entry name" value="HTH_XRE"/>
    <property type="match status" value="1"/>
</dbReference>
<reference evidence="3" key="1">
    <citation type="journal article" date="2019" name="Int. J. Syst. Evol. Microbiol.">
        <title>The Global Catalogue of Microorganisms (GCM) 10K type strain sequencing project: providing services to taxonomists for standard genome sequencing and annotation.</title>
        <authorList>
            <consortium name="The Broad Institute Genomics Platform"/>
            <consortium name="The Broad Institute Genome Sequencing Center for Infectious Disease"/>
            <person name="Wu L."/>
            <person name="Ma J."/>
        </authorList>
    </citation>
    <scope>NUCLEOTIDE SEQUENCE [LARGE SCALE GENOMIC DNA]</scope>
    <source>
        <strain evidence="3">NBRC 112502</strain>
    </source>
</reference>
<dbReference type="Proteomes" id="UP001156641">
    <property type="component" value="Unassembled WGS sequence"/>
</dbReference>
<evidence type="ECO:0000259" key="1">
    <source>
        <dbReference type="PROSITE" id="PS50943"/>
    </source>
</evidence>
<accession>A0ABQ6A2M1</accession>
<dbReference type="InterPro" id="IPR001387">
    <property type="entry name" value="Cro/C1-type_HTH"/>
</dbReference>
<organism evidence="2 3">
    <name type="scientific">Acidocella aquatica</name>
    <dbReference type="NCBI Taxonomy" id="1922313"/>
    <lineage>
        <taxon>Bacteria</taxon>
        <taxon>Pseudomonadati</taxon>
        <taxon>Pseudomonadota</taxon>
        <taxon>Alphaproteobacteria</taxon>
        <taxon>Acetobacterales</taxon>
        <taxon>Acidocellaceae</taxon>
        <taxon>Acidocella</taxon>
    </lineage>
</organism>
<dbReference type="InterPro" id="IPR010982">
    <property type="entry name" value="Lambda_DNA-bd_dom_sf"/>
</dbReference>
<dbReference type="SUPFAM" id="SSF47413">
    <property type="entry name" value="lambda repressor-like DNA-binding domains"/>
    <property type="match status" value="1"/>
</dbReference>
<comment type="caution">
    <text evidence="2">The sequence shown here is derived from an EMBL/GenBank/DDBJ whole genome shotgun (WGS) entry which is preliminary data.</text>
</comment>